<dbReference type="Pfam" id="PF00496">
    <property type="entry name" value="SBP_bac_5"/>
    <property type="match status" value="1"/>
</dbReference>
<dbReference type="InterPro" id="IPR030678">
    <property type="entry name" value="Peptide/Ni-bd"/>
</dbReference>
<dbReference type="Gene3D" id="3.40.190.10">
    <property type="entry name" value="Periplasmic binding protein-like II"/>
    <property type="match status" value="1"/>
</dbReference>
<dbReference type="Gene3D" id="3.90.76.10">
    <property type="entry name" value="Dipeptide-binding Protein, Domain 1"/>
    <property type="match status" value="1"/>
</dbReference>
<proteinExistence type="inferred from homology"/>
<dbReference type="InterPro" id="IPR000914">
    <property type="entry name" value="SBP_5_dom"/>
</dbReference>
<evidence type="ECO:0000313" key="5">
    <source>
        <dbReference type="EMBL" id="QTF10190.1"/>
    </source>
</evidence>
<keyword evidence="3" id="KW-0732">Signal</keyword>
<sequence length="500" mass="55396">MVSGCNDNSAQGTTLTIGLEAVPRTLDPVKYTGTYESNIMMNIFNTLVYYDKDLKNIIPGLATKWTVSSDLREYIFDLRDDIYFQPGKFQQGRKMTAEDVKYSLLRSAKESVMKRARMISDVQVISPTQVKVTLGEPNAAFLAVLTDIGNAIVPKEEVEGQGNAFALNPVGTGPFVMKEWGKDEKIVLAHYDKYYDKAVKLNKVVWKFIPDLNMMTNSLLTGEIDIASNIDGPNRKAVESGDKTALLATPGMNVTFSAMNMRVGPTKDIRVREAILKTVNMDDIVGSVFQWGGASRSWSPLPKGSWGYDADAQKLAVQPDIEGAKKLLADAGYPNGFQATLVTPQDPDRIKAGTILQQQLKKVGIEVSVKSMEWGSFSEMVSKGEPTFYNLSWSWYPDPDFFLYQMFSSKQIGSLGNGQGYSNPEVDRLLTDAVGKSGDQQERAKLYVQAQEKILADYPRIEGWTKDFVNGVSKKVQGYQVSSDGMLRIITPDTHVTLAE</sequence>
<feature type="domain" description="Solute-binding protein family 5" evidence="4">
    <location>
        <begin position="57"/>
        <end position="413"/>
    </location>
</feature>
<keyword evidence="6" id="KW-1185">Reference proteome</keyword>
<keyword evidence="2" id="KW-0813">Transport</keyword>
<evidence type="ECO:0000256" key="2">
    <source>
        <dbReference type="ARBA" id="ARBA00022448"/>
    </source>
</evidence>
<dbReference type="PANTHER" id="PTHR30290">
    <property type="entry name" value="PERIPLASMIC BINDING COMPONENT OF ABC TRANSPORTER"/>
    <property type="match status" value="1"/>
</dbReference>
<organism evidence="5 6">
    <name type="scientific">Brenneria izadpanahii</name>
    <dbReference type="NCBI Taxonomy" id="2722756"/>
    <lineage>
        <taxon>Bacteria</taxon>
        <taxon>Pseudomonadati</taxon>
        <taxon>Pseudomonadota</taxon>
        <taxon>Gammaproteobacteria</taxon>
        <taxon>Enterobacterales</taxon>
        <taxon>Pectobacteriaceae</taxon>
        <taxon>Brenneria</taxon>
    </lineage>
</organism>
<dbReference type="Proteomes" id="UP000671960">
    <property type="component" value="Chromosome"/>
</dbReference>
<accession>A0ABX7V1B3</accession>
<evidence type="ECO:0000256" key="1">
    <source>
        <dbReference type="ARBA" id="ARBA00005695"/>
    </source>
</evidence>
<dbReference type="Gene3D" id="3.10.105.10">
    <property type="entry name" value="Dipeptide-binding Protein, Domain 3"/>
    <property type="match status" value="1"/>
</dbReference>
<evidence type="ECO:0000313" key="6">
    <source>
        <dbReference type="Proteomes" id="UP000671960"/>
    </source>
</evidence>
<dbReference type="CDD" id="cd00995">
    <property type="entry name" value="PBP2_NikA_DppA_OppA_like"/>
    <property type="match status" value="1"/>
</dbReference>
<reference evidence="5 6" key="1">
    <citation type="submission" date="2020-03" db="EMBL/GenBank/DDBJ databases">
        <authorList>
            <person name="Bakhshi Ganjeh M."/>
        </authorList>
    </citation>
    <scope>NUCLEOTIDE SEQUENCE [LARGE SCALE GENOMIC DNA]</scope>
    <source>
        <strain evidence="6">Iran 50</strain>
    </source>
</reference>
<dbReference type="InterPro" id="IPR039424">
    <property type="entry name" value="SBP_5"/>
</dbReference>
<evidence type="ECO:0000256" key="3">
    <source>
        <dbReference type="ARBA" id="ARBA00022729"/>
    </source>
</evidence>
<dbReference type="EMBL" id="CP050854">
    <property type="protein sequence ID" value="QTF10190.1"/>
    <property type="molecule type" value="Genomic_DNA"/>
</dbReference>
<evidence type="ECO:0000259" key="4">
    <source>
        <dbReference type="Pfam" id="PF00496"/>
    </source>
</evidence>
<gene>
    <name evidence="5" type="ORF">HC231_21355</name>
</gene>
<dbReference type="PIRSF" id="PIRSF002741">
    <property type="entry name" value="MppA"/>
    <property type="match status" value="1"/>
</dbReference>
<dbReference type="PANTHER" id="PTHR30290:SF9">
    <property type="entry name" value="OLIGOPEPTIDE-BINDING PROTEIN APPA"/>
    <property type="match status" value="1"/>
</dbReference>
<name>A0ABX7V1B3_9GAMM</name>
<comment type="similarity">
    <text evidence="1">Belongs to the bacterial solute-binding protein 5 family.</text>
</comment>
<dbReference type="SUPFAM" id="SSF53850">
    <property type="entry name" value="Periplasmic binding protein-like II"/>
    <property type="match status" value="1"/>
</dbReference>
<protein>
    <submittedName>
        <fullName evidence="5">ABC transporter substrate-binding protein</fullName>
    </submittedName>
</protein>